<dbReference type="InterPro" id="IPR001990">
    <property type="entry name" value="Granin"/>
</dbReference>
<dbReference type="Proteomes" id="UP000261620">
    <property type="component" value="Unplaced"/>
</dbReference>
<dbReference type="GO" id="GO:0030141">
    <property type="term" value="C:secretory granule"/>
    <property type="evidence" value="ECO:0007669"/>
    <property type="project" value="InterPro"/>
</dbReference>
<reference evidence="7" key="1">
    <citation type="submission" date="2025-08" db="UniProtKB">
        <authorList>
            <consortium name="Ensembl"/>
        </authorList>
    </citation>
    <scope>IDENTIFICATION</scope>
</reference>
<comment type="similarity">
    <text evidence="2">Belongs to the chromogranin/secretogranin protein family.</text>
</comment>
<feature type="region of interest" description="Disordered" evidence="5">
    <location>
        <begin position="117"/>
        <end position="281"/>
    </location>
</feature>
<keyword evidence="6" id="KW-1133">Transmembrane helix</keyword>
<feature type="compositionally biased region" description="Basic and acidic residues" evidence="5">
    <location>
        <begin position="130"/>
        <end position="183"/>
    </location>
</feature>
<evidence type="ECO:0000256" key="3">
    <source>
        <dbReference type="ARBA" id="ARBA00022525"/>
    </source>
</evidence>
<keyword evidence="6" id="KW-0812">Transmembrane</keyword>
<dbReference type="InterPro" id="IPR018054">
    <property type="entry name" value="Chromogranin_CS"/>
</dbReference>
<evidence type="ECO:0008006" key="9">
    <source>
        <dbReference type="Google" id="ProtNLM"/>
    </source>
</evidence>
<evidence type="ECO:0000313" key="8">
    <source>
        <dbReference type="Proteomes" id="UP000261620"/>
    </source>
</evidence>
<dbReference type="PROSITE" id="PS00422">
    <property type="entry name" value="GRANINS_1"/>
    <property type="match status" value="1"/>
</dbReference>
<feature type="compositionally biased region" description="Basic and acidic residues" evidence="5">
    <location>
        <begin position="240"/>
        <end position="256"/>
    </location>
</feature>
<protein>
    <recommendedName>
        <fullName evidence="9">Chromogranin A</fullName>
    </recommendedName>
</protein>
<evidence type="ECO:0000256" key="2">
    <source>
        <dbReference type="ARBA" id="ARBA00005723"/>
    </source>
</evidence>
<dbReference type="InterPro" id="IPR001819">
    <property type="entry name" value="Chromogranin_AB"/>
</dbReference>
<reference evidence="7" key="2">
    <citation type="submission" date="2025-09" db="UniProtKB">
        <authorList>
            <consortium name="Ensembl"/>
        </authorList>
    </citation>
    <scope>IDENTIFICATION</scope>
</reference>
<sequence>MERAHLSVRQPIVLIHVLFCPSLLVLSLPLTPGQLETEDVQVMKCIVEALADVLSRPHLSSVSQECLVTLKTDDRLVTLLRHHNFLRELQEIALQGEPALTPCVWVPSLLFKKEENKPCSSSFISPGAGENRDDHNRHKSKEKMFDEEGEEEKRSALFPHKQEEKHENDEDEEETKRASEESPVRWSKRGKASPLKKKKKEAPHHSKEASEEEEEEKKRGSQKSPEEKELQMIARRRHEEKRGSEEEGSASRKSEQGIESLATIESELENAAQKLHELRQG</sequence>
<evidence type="ECO:0000256" key="1">
    <source>
        <dbReference type="ARBA" id="ARBA00004613"/>
    </source>
</evidence>
<evidence type="ECO:0000313" key="7">
    <source>
        <dbReference type="Ensembl" id="ENSMMOP00000019887.1"/>
    </source>
</evidence>
<accession>A0A3Q4BJ30</accession>
<keyword evidence="6" id="KW-0472">Membrane</keyword>
<dbReference type="Ensembl" id="ENSMMOT00000020220.1">
    <property type="protein sequence ID" value="ENSMMOP00000019887.1"/>
    <property type="gene ID" value="ENSMMOG00000015102.1"/>
</dbReference>
<feature type="compositionally biased region" description="Basic and acidic residues" evidence="5">
    <location>
        <begin position="216"/>
        <end position="230"/>
    </location>
</feature>
<evidence type="ECO:0000256" key="5">
    <source>
        <dbReference type="SAM" id="MobiDB-lite"/>
    </source>
</evidence>
<evidence type="ECO:0000256" key="6">
    <source>
        <dbReference type="SAM" id="Phobius"/>
    </source>
</evidence>
<organism evidence="7 8">
    <name type="scientific">Mola mola</name>
    <name type="common">Ocean sunfish</name>
    <name type="synonym">Tetraodon mola</name>
    <dbReference type="NCBI Taxonomy" id="94237"/>
    <lineage>
        <taxon>Eukaryota</taxon>
        <taxon>Metazoa</taxon>
        <taxon>Chordata</taxon>
        <taxon>Craniata</taxon>
        <taxon>Vertebrata</taxon>
        <taxon>Euteleostomi</taxon>
        <taxon>Actinopterygii</taxon>
        <taxon>Neopterygii</taxon>
        <taxon>Teleostei</taxon>
        <taxon>Neoteleostei</taxon>
        <taxon>Acanthomorphata</taxon>
        <taxon>Eupercaria</taxon>
        <taxon>Tetraodontiformes</taxon>
        <taxon>Molidae</taxon>
        <taxon>Mola</taxon>
    </lineage>
</organism>
<comment type="subcellular location">
    <subcellularLocation>
        <location evidence="1">Secreted</location>
    </subcellularLocation>
</comment>
<feature type="compositionally biased region" description="Basic residues" evidence="5">
    <location>
        <begin position="186"/>
        <end position="202"/>
    </location>
</feature>
<name>A0A3Q4BJ30_MOLML</name>
<dbReference type="AlphaFoldDB" id="A0A3Q4BJ30"/>
<evidence type="ECO:0000256" key="4">
    <source>
        <dbReference type="ARBA" id="ARBA00023157"/>
    </source>
</evidence>
<keyword evidence="4" id="KW-1015">Disulfide bond</keyword>
<keyword evidence="3" id="KW-0964">Secreted</keyword>
<keyword evidence="8" id="KW-1185">Reference proteome</keyword>
<dbReference type="GO" id="GO:0005615">
    <property type="term" value="C:extracellular space"/>
    <property type="evidence" value="ECO:0007669"/>
    <property type="project" value="TreeGrafter"/>
</dbReference>
<dbReference type="PANTHER" id="PTHR10583">
    <property type="entry name" value="CHROMOGRANIN"/>
    <property type="match status" value="1"/>
</dbReference>
<proteinExistence type="inferred from homology"/>
<feature type="transmembrane region" description="Helical" evidence="6">
    <location>
        <begin position="12"/>
        <end position="30"/>
    </location>
</feature>
<dbReference type="Pfam" id="PF01271">
    <property type="entry name" value="Granin"/>
    <property type="match status" value="1"/>
</dbReference>